<dbReference type="AlphaFoldDB" id="A0A8T1TPC7"/>
<gene>
    <name evidence="1" type="ORF">JG687_00017022</name>
</gene>
<dbReference type="EMBL" id="JAENGZ010001861">
    <property type="protein sequence ID" value="KAG6945912.1"/>
    <property type="molecule type" value="Genomic_DNA"/>
</dbReference>
<name>A0A8T1TPC7_9STRA</name>
<sequence>MGKRSVSESARYAILHVLLNAVLTENWRMQRRKPQQLHLVCTGRRSVVSGSSTMHL</sequence>
<dbReference type="Proteomes" id="UP000688947">
    <property type="component" value="Unassembled WGS sequence"/>
</dbReference>
<evidence type="ECO:0000313" key="2">
    <source>
        <dbReference type="Proteomes" id="UP000688947"/>
    </source>
</evidence>
<accession>A0A8T1TPC7</accession>
<comment type="caution">
    <text evidence="1">The sequence shown here is derived from an EMBL/GenBank/DDBJ whole genome shotgun (WGS) entry which is preliminary data.</text>
</comment>
<protein>
    <submittedName>
        <fullName evidence="1">Uncharacterized protein</fullName>
    </submittedName>
</protein>
<reference evidence="1" key="1">
    <citation type="submission" date="2021-01" db="EMBL/GenBank/DDBJ databases">
        <title>Phytophthora aleatoria, a newly-described species from Pinus radiata is distinct from Phytophthora cactorum isolates based on comparative genomics.</title>
        <authorList>
            <person name="Mcdougal R."/>
            <person name="Panda P."/>
            <person name="Williams N."/>
            <person name="Studholme D.J."/>
        </authorList>
    </citation>
    <scope>NUCLEOTIDE SEQUENCE</scope>
    <source>
        <strain evidence="1">NZFS 3830</strain>
    </source>
</reference>
<proteinExistence type="predicted"/>
<organism evidence="1 2">
    <name type="scientific">Phytophthora cactorum</name>
    <dbReference type="NCBI Taxonomy" id="29920"/>
    <lineage>
        <taxon>Eukaryota</taxon>
        <taxon>Sar</taxon>
        <taxon>Stramenopiles</taxon>
        <taxon>Oomycota</taxon>
        <taxon>Peronosporomycetes</taxon>
        <taxon>Peronosporales</taxon>
        <taxon>Peronosporaceae</taxon>
        <taxon>Phytophthora</taxon>
    </lineage>
</organism>
<evidence type="ECO:0000313" key="1">
    <source>
        <dbReference type="EMBL" id="KAG6945912.1"/>
    </source>
</evidence>